<feature type="region of interest" description="Disordered" evidence="1">
    <location>
        <begin position="258"/>
        <end position="288"/>
    </location>
</feature>
<gene>
    <name evidence="2" type="ORF">BMON_0721</name>
</gene>
<proteinExistence type="predicted"/>
<dbReference type="GeneID" id="93094265"/>
<evidence type="ECO:0000313" key="2">
    <source>
        <dbReference type="EMBL" id="KFI76817.1"/>
    </source>
</evidence>
<organism evidence="2 3">
    <name type="scientific">Bifidobacterium mongoliense DSM 21395</name>
    <dbReference type="NCBI Taxonomy" id="1437603"/>
    <lineage>
        <taxon>Bacteria</taxon>
        <taxon>Bacillati</taxon>
        <taxon>Actinomycetota</taxon>
        <taxon>Actinomycetes</taxon>
        <taxon>Bifidobacteriales</taxon>
        <taxon>Bifidobacteriaceae</taxon>
        <taxon>Bifidobacterium</taxon>
    </lineage>
</organism>
<keyword evidence="3" id="KW-1185">Reference proteome</keyword>
<dbReference type="Proteomes" id="UP000029082">
    <property type="component" value="Unassembled WGS sequence"/>
</dbReference>
<dbReference type="AlphaFoldDB" id="A0A087C0L7"/>
<dbReference type="OrthoDB" id="3171994at2"/>
<dbReference type="eggNOG" id="COG2378">
    <property type="taxonomic scope" value="Bacteria"/>
</dbReference>
<reference evidence="2 3" key="1">
    <citation type="submission" date="2014-03" db="EMBL/GenBank/DDBJ databases">
        <title>Genomics of Bifidobacteria.</title>
        <authorList>
            <person name="Ventura M."/>
            <person name="Milani C."/>
            <person name="Lugli G.A."/>
        </authorList>
    </citation>
    <scope>NUCLEOTIDE SEQUENCE [LARGE SCALE GENOMIC DNA]</scope>
    <source>
        <strain evidence="2 3">DSM 21395</strain>
    </source>
</reference>
<feature type="region of interest" description="Disordered" evidence="1">
    <location>
        <begin position="135"/>
        <end position="171"/>
    </location>
</feature>
<dbReference type="STRING" id="1437603.GCA_000771525_01143"/>
<name>A0A087C0L7_9BIFI</name>
<dbReference type="PROSITE" id="PS52050">
    <property type="entry name" value="WYL"/>
    <property type="match status" value="1"/>
</dbReference>
<dbReference type="RefSeq" id="WP_033512099.1">
    <property type="nucleotide sequence ID" value="NZ_JDUO01000003.1"/>
</dbReference>
<dbReference type="EMBL" id="JGZE01000011">
    <property type="protein sequence ID" value="KFI76817.1"/>
    <property type="molecule type" value="Genomic_DNA"/>
</dbReference>
<accession>A0A087C0L7</accession>
<protein>
    <submittedName>
        <fullName evidence="2">WYL domain protein</fullName>
    </submittedName>
</protein>
<evidence type="ECO:0000313" key="3">
    <source>
        <dbReference type="Proteomes" id="UP000029082"/>
    </source>
</evidence>
<sequence>MAEGSNGRRRFSDKWGKHELDVLAVLSSAFPQWLTSRQIAQRVKAYADSYGELADQAAKAAFAKQFQRDRAKLAAMGIAIESRQPEYSSKSEGQDFASYRLQLGDEPRVRLRFNQEDLPVLAAANYLARSMSISSSAARRQEQPQSQRHVSRTAPRVPQTPIPGLGLDSIAPGLGTQPIPDALVKVIDSRRFAATVEVDGEHLNVAYTDSDDLAMFVLEHPGATVLNPPEAAAALRRRLLAATRFTLADTSRGEAGATVVPAEISRGANGSTQDDDKDQQKKSSAFQTGSEVDRRLRLMLFLSAHLGEEYSLDDLAERFIGAPVTPEELKKYITVLRKDINTLTTVSDDGEMAGSQFFDIDWSLLDTEGIVSATNSLGLERLAGISQQYLSMLTASLSYLAHSPILPDAQRTQAQSLYMRLRQHVEPGRTPWLSLTGFEMEPRSFTIVKRAIDTESLLDMEYTDGAGRTHRKIVAPAKIFVDEGVYYAAVWTDVAAAIPDDKADLIKTAVRSTRGTGRHLAWQVLRLSRIEHADIMESAAKLDIPDAPVAELRAWGFDNGTAAVFITDRPHLQFIKKLPDATVEPCGEGEKVHLTVSSDSWFVAFCISHARRITSVAPETLRTMIVARAERELAVEQADGERTAEE</sequence>
<comment type="caution">
    <text evidence="2">The sequence shown here is derived from an EMBL/GenBank/DDBJ whole genome shotgun (WGS) entry which is preliminary data.</text>
</comment>
<evidence type="ECO:0000256" key="1">
    <source>
        <dbReference type="SAM" id="MobiDB-lite"/>
    </source>
</evidence>